<sequence>MCSCKKKIKNCEFWQSAYRTSDLDKFVQEDSWIPYYPRIIQPVSANLANQILNLVMLGMTIPFKHYIWNLSYKVYREYYESYVDFVNFIVSRNQSSVFIDGGKQGFRPIFIQSFSRSQIPAKLIHLTRRPHDYVYSYAKVYPYLSKAFSMKMRSRNDIIAFAAKKWLSVHRKVLNLKKFILDENYYSMRYEDLCQDPNHFLAKTLRFLDVEYENLQQPVIYPEKFHLIGSQSIQKHGFDGVIKLSTHTADLSTEEIKIIDRITQPFSARFGYV</sequence>
<organism evidence="1 2">
    <name type="scientific">Acaryochloris thomasi RCC1774</name>
    <dbReference type="NCBI Taxonomy" id="1764569"/>
    <lineage>
        <taxon>Bacteria</taxon>
        <taxon>Bacillati</taxon>
        <taxon>Cyanobacteriota</taxon>
        <taxon>Cyanophyceae</taxon>
        <taxon>Acaryochloridales</taxon>
        <taxon>Acaryochloridaceae</taxon>
        <taxon>Acaryochloris</taxon>
        <taxon>Acaryochloris thomasi</taxon>
    </lineage>
</organism>
<comment type="caution">
    <text evidence="1">The sequence shown here is derived from an EMBL/GenBank/DDBJ whole genome shotgun (WGS) entry which is preliminary data.</text>
</comment>
<accession>A0A2W1JZ21</accession>
<dbReference type="Proteomes" id="UP000248857">
    <property type="component" value="Unassembled WGS sequence"/>
</dbReference>
<evidence type="ECO:0000313" key="2">
    <source>
        <dbReference type="Proteomes" id="UP000248857"/>
    </source>
</evidence>
<evidence type="ECO:0000313" key="1">
    <source>
        <dbReference type="EMBL" id="PZD74694.1"/>
    </source>
</evidence>
<gene>
    <name evidence="1" type="ORF">C1752_00920</name>
</gene>
<protein>
    <recommendedName>
        <fullName evidence="3">Sulfotransferase domain-containing protein</fullName>
    </recommendedName>
</protein>
<keyword evidence="2" id="KW-1185">Reference proteome</keyword>
<proteinExistence type="predicted"/>
<dbReference type="AlphaFoldDB" id="A0A2W1JZ21"/>
<dbReference type="InterPro" id="IPR027417">
    <property type="entry name" value="P-loop_NTPase"/>
</dbReference>
<dbReference type="Gene3D" id="3.40.50.300">
    <property type="entry name" value="P-loop containing nucleotide triphosphate hydrolases"/>
    <property type="match status" value="1"/>
</dbReference>
<dbReference type="SUPFAM" id="SSF52540">
    <property type="entry name" value="P-loop containing nucleoside triphosphate hydrolases"/>
    <property type="match status" value="1"/>
</dbReference>
<reference evidence="1 2" key="1">
    <citation type="journal article" date="2018" name="Sci. Rep.">
        <title>A novel species of the marine cyanobacterium Acaryochloris with a unique pigment content and lifestyle.</title>
        <authorList>
            <person name="Partensky F."/>
            <person name="Six C."/>
            <person name="Ratin M."/>
            <person name="Garczarek L."/>
            <person name="Vaulot D."/>
            <person name="Probert I."/>
            <person name="Calteau A."/>
            <person name="Gourvil P."/>
            <person name="Marie D."/>
            <person name="Grebert T."/>
            <person name="Bouchier C."/>
            <person name="Le Panse S."/>
            <person name="Gachenot M."/>
            <person name="Rodriguez F."/>
            <person name="Garrido J.L."/>
        </authorList>
    </citation>
    <scope>NUCLEOTIDE SEQUENCE [LARGE SCALE GENOMIC DNA]</scope>
    <source>
        <strain evidence="1 2">RCC1774</strain>
    </source>
</reference>
<dbReference type="Pfam" id="PF13469">
    <property type="entry name" value="Sulfotransfer_3"/>
    <property type="match status" value="1"/>
</dbReference>
<dbReference type="EMBL" id="PQWO01000002">
    <property type="protein sequence ID" value="PZD74694.1"/>
    <property type="molecule type" value="Genomic_DNA"/>
</dbReference>
<evidence type="ECO:0008006" key="3">
    <source>
        <dbReference type="Google" id="ProtNLM"/>
    </source>
</evidence>
<name>A0A2W1JZ21_9CYAN</name>